<dbReference type="InterPro" id="IPR011251">
    <property type="entry name" value="Luciferase-like_dom"/>
</dbReference>
<gene>
    <name evidence="6" type="ORF">FVW59_18945</name>
</gene>
<evidence type="ECO:0000256" key="3">
    <source>
        <dbReference type="ARBA" id="ARBA00023002"/>
    </source>
</evidence>
<evidence type="ECO:0000256" key="1">
    <source>
        <dbReference type="ARBA" id="ARBA00022630"/>
    </source>
</evidence>
<evidence type="ECO:0000313" key="6">
    <source>
        <dbReference type="EMBL" id="TXS89201.1"/>
    </source>
</evidence>
<keyword evidence="4" id="KW-0503">Monooxygenase</keyword>
<dbReference type="Gene3D" id="3.20.20.30">
    <property type="entry name" value="Luciferase-like domain"/>
    <property type="match status" value="1"/>
</dbReference>
<dbReference type="RefSeq" id="WP_148065952.1">
    <property type="nucleotide sequence ID" value="NZ_VRYZ01000010.1"/>
</dbReference>
<sequence length="285" mass="31447">MKVWLIAPWTEVQDMIELARHAEALGFEGIMGADHAFVPRSMAPGYLYSDDGRPPIDGDMPYPDVWTTIAAMACATERLKFSTAVYVLPLRNPIEVAKALANLAQISNDRVVLGAGAGWMKEEFDVYGVDFHQRGKLLDESIEVMRKLWRGGYVAHDGPLYPFPPLQITPALQRPVPVYIGGTSKAALRRAARLGQGWIGAGNDIDEVPAILGQLAEYRAEYGRISEPFETVIAVNQPQDIDRMKRLEELGMTSAVFGVTDYTLPLADKLRAMEQFATGLMPLLA</sequence>
<organism evidence="6 7">
    <name type="scientific">Parahaliea aestuarii</name>
    <dbReference type="NCBI Taxonomy" id="1852021"/>
    <lineage>
        <taxon>Bacteria</taxon>
        <taxon>Pseudomonadati</taxon>
        <taxon>Pseudomonadota</taxon>
        <taxon>Gammaproteobacteria</taxon>
        <taxon>Cellvibrionales</taxon>
        <taxon>Halieaceae</taxon>
        <taxon>Parahaliea</taxon>
    </lineage>
</organism>
<keyword evidence="1" id="KW-0285">Flavoprotein</keyword>
<dbReference type="AlphaFoldDB" id="A0A5C8ZP99"/>
<dbReference type="InterPro" id="IPR019921">
    <property type="entry name" value="Lucif-like_OxRdtase_Rv2161c"/>
</dbReference>
<evidence type="ECO:0000256" key="2">
    <source>
        <dbReference type="ARBA" id="ARBA00022643"/>
    </source>
</evidence>
<dbReference type="InterPro" id="IPR036661">
    <property type="entry name" value="Luciferase-like_sf"/>
</dbReference>
<dbReference type="PANTHER" id="PTHR42847:SF4">
    <property type="entry name" value="ALKANESULFONATE MONOOXYGENASE-RELATED"/>
    <property type="match status" value="1"/>
</dbReference>
<keyword evidence="2" id="KW-0288">FMN</keyword>
<dbReference type="SUPFAM" id="SSF51679">
    <property type="entry name" value="Bacterial luciferase-like"/>
    <property type="match status" value="1"/>
</dbReference>
<evidence type="ECO:0000313" key="7">
    <source>
        <dbReference type="Proteomes" id="UP000321933"/>
    </source>
</evidence>
<dbReference type="GO" id="GO:0046306">
    <property type="term" value="P:alkanesulfonate catabolic process"/>
    <property type="evidence" value="ECO:0007669"/>
    <property type="project" value="TreeGrafter"/>
</dbReference>
<comment type="caution">
    <text evidence="6">The sequence shown here is derived from an EMBL/GenBank/DDBJ whole genome shotgun (WGS) entry which is preliminary data.</text>
</comment>
<dbReference type="GO" id="GO:0008726">
    <property type="term" value="F:alkanesulfonate monooxygenase activity"/>
    <property type="evidence" value="ECO:0007669"/>
    <property type="project" value="TreeGrafter"/>
</dbReference>
<evidence type="ECO:0000256" key="4">
    <source>
        <dbReference type="ARBA" id="ARBA00023033"/>
    </source>
</evidence>
<proteinExistence type="predicted"/>
<dbReference type="NCBIfam" id="TIGR03619">
    <property type="entry name" value="F420_Rv2161c"/>
    <property type="match status" value="1"/>
</dbReference>
<dbReference type="EC" id="1.-.-.-" evidence="6"/>
<dbReference type="OrthoDB" id="7054686at2"/>
<keyword evidence="3 6" id="KW-0560">Oxidoreductase</keyword>
<dbReference type="InterPro" id="IPR050172">
    <property type="entry name" value="SsuD_RutA_monooxygenase"/>
</dbReference>
<dbReference type="PANTHER" id="PTHR42847">
    <property type="entry name" value="ALKANESULFONATE MONOOXYGENASE"/>
    <property type="match status" value="1"/>
</dbReference>
<protein>
    <submittedName>
        <fullName evidence="6">TIGR03619 family F420-dependent LLM class oxidoreductase</fullName>
        <ecNumber evidence="6">1.-.-.-</ecNumber>
    </submittedName>
</protein>
<name>A0A5C8ZP99_9GAMM</name>
<feature type="domain" description="Luciferase-like" evidence="5">
    <location>
        <begin position="12"/>
        <end position="235"/>
    </location>
</feature>
<keyword evidence="7" id="KW-1185">Reference proteome</keyword>
<dbReference type="Proteomes" id="UP000321933">
    <property type="component" value="Unassembled WGS sequence"/>
</dbReference>
<evidence type="ECO:0000259" key="5">
    <source>
        <dbReference type="Pfam" id="PF00296"/>
    </source>
</evidence>
<dbReference type="EMBL" id="VRYZ01000010">
    <property type="protein sequence ID" value="TXS89201.1"/>
    <property type="molecule type" value="Genomic_DNA"/>
</dbReference>
<reference evidence="6 7" key="1">
    <citation type="submission" date="2019-08" db="EMBL/GenBank/DDBJ databases">
        <title>Parahaliea maris sp. nov., isolated from the surface seawater.</title>
        <authorList>
            <person name="Liu Y."/>
        </authorList>
    </citation>
    <scope>NUCLEOTIDE SEQUENCE [LARGE SCALE GENOMIC DNA]</scope>
    <source>
        <strain evidence="6 7">S2-26</strain>
    </source>
</reference>
<dbReference type="Pfam" id="PF00296">
    <property type="entry name" value="Bac_luciferase"/>
    <property type="match status" value="1"/>
</dbReference>
<accession>A0A5C8ZP99</accession>